<dbReference type="KEGG" id="mbr:MONBRDRAFT_12528"/>
<name>A9VCJ7_MONBE</name>
<dbReference type="AlphaFoldDB" id="A9VCJ7"/>
<dbReference type="GeneID" id="5895713"/>
<feature type="region of interest" description="Disordered" evidence="1">
    <location>
        <begin position="1"/>
        <end position="52"/>
    </location>
</feature>
<dbReference type="RefSeq" id="XP_001750411.1">
    <property type="nucleotide sequence ID" value="XM_001750359.1"/>
</dbReference>
<gene>
    <name evidence="2" type="ORF">MONBRDRAFT_12528</name>
</gene>
<dbReference type="InParanoid" id="A9VCJ7"/>
<sequence>MGLFKKHHHHHHHHSDQQPADKHSSAGLDSPVSGRSRNVAPSATPSTQHVQCEVHRTVAHANTHVRMIEIQQPTASRHVDVDWAVNTKAPFEEAHNRSATTSTASSATGSPRIHRRRSWVSRLVTSDL</sequence>
<organism evidence="2 3">
    <name type="scientific">Monosiga brevicollis</name>
    <name type="common">Choanoflagellate</name>
    <dbReference type="NCBI Taxonomy" id="81824"/>
    <lineage>
        <taxon>Eukaryota</taxon>
        <taxon>Choanoflagellata</taxon>
        <taxon>Craspedida</taxon>
        <taxon>Salpingoecidae</taxon>
        <taxon>Monosiga</taxon>
    </lineage>
</organism>
<protein>
    <submittedName>
        <fullName evidence="2">Uncharacterized protein</fullName>
    </submittedName>
</protein>
<reference evidence="2 3" key="1">
    <citation type="journal article" date="2008" name="Nature">
        <title>The genome of the choanoflagellate Monosiga brevicollis and the origin of metazoans.</title>
        <authorList>
            <consortium name="JGI Sequencing"/>
            <person name="King N."/>
            <person name="Westbrook M.J."/>
            <person name="Young S.L."/>
            <person name="Kuo A."/>
            <person name="Abedin M."/>
            <person name="Chapman J."/>
            <person name="Fairclough S."/>
            <person name="Hellsten U."/>
            <person name="Isogai Y."/>
            <person name="Letunic I."/>
            <person name="Marr M."/>
            <person name="Pincus D."/>
            <person name="Putnam N."/>
            <person name="Rokas A."/>
            <person name="Wright K.J."/>
            <person name="Zuzow R."/>
            <person name="Dirks W."/>
            <person name="Good M."/>
            <person name="Goodstein D."/>
            <person name="Lemons D."/>
            <person name="Li W."/>
            <person name="Lyons J.B."/>
            <person name="Morris A."/>
            <person name="Nichols S."/>
            <person name="Richter D.J."/>
            <person name="Salamov A."/>
            <person name="Bork P."/>
            <person name="Lim W.A."/>
            <person name="Manning G."/>
            <person name="Miller W.T."/>
            <person name="McGinnis W."/>
            <person name="Shapiro H."/>
            <person name="Tjian R."/>
            <person name="Grigoriev I.V."/>
            <person name="Rokhsar D."/>
        </authorList>
    </citation>
    <scope>NUCLEOTIDE SEQUENCE [LARGE SCALE GENOMIC DNA]</scope>
    <source>
        <strain evidence="3">MX1 / ATCC 50154</strain>
    </source>
</reference>
<evidence type="ECO:0000313" key="2">
    <source>
        <dbReference type="EMBL" id="EDQ84761.1"/>
    </source>
</evidence>
<evidence type="ECO:0000256" key="1">
    <source>
        <dbReference type="SAM" id="MobiDB-lite"/>
    </source>
</evidence>
<dbReference type="Proteomes" id="UP000001357">
    <property type="component" value="Unassembled WGS sequence"/>
</dbReference>
<evidence type="ECO:0000313" key="3">
    <source>
        <dbReference type="Proteomes" id="UP000001357"/>
    </source>
</evidence>
<dbReference type="EMBL" id="CH991581">
    <property type="protein sequence ID" value="EDQ84761.1"/>
    <property type="molecule type" value="Genomic_DNA"/>
</dbReference>
<keyword evidence="3" id="KW-1185">Reference proteome</keyword>
<feature type="region of interest" description="Disordered" evidence="1">
    <location>
        <begin position="94"/>
        <end position="115"/>
    </location>
</feature>
<proteinExistence type="predicted"/>
<feature type="compositionally biased region" description="Polar residues" evidence="1">
    <location>
        <begin position="33"/>
        <end position="50"/>
    </location>
</feature>
<feature type="compositionally biased region" description="Low complexity" evidence="1">
    <location>
        <begin position="98"/>
        <end position="108"/>
    </location>
</feature>
<accession>A9VCJ7</accession>
<feature type="compositionally biased region" description="Basic residues" evidence="1">
    <location>
        <begin position="1"/>
        <end position="14"/>
    </location>
</feature>
<feature type="compositionally biased region" description="Basic and acidic residues" evidence="1">
    <location>
        <begin position="15"/>
        <end position="24"/>
    </location>
</feature>